<accession>A0A016ST56</accession>
<reference evidence="2" key="1">
    <citation type="journal article" date="2015" name="Nat. Genet.">
        <title>The genome and transcriptome of the zoonotic hookworm Ancylostoma ceylanicum identify infection-specific gene families.</title>
        <authorList>
            <person name="Schwarz E.M."/>
            <person name="Hu Y."/>
            <person name="Antoshechkin I."/>
            <person name="Miller M.M."/>
            <person name="Sternberg P.W."/>
            <person name="Aroian R.V."/>
        </authorList>
    </citation>
    <scope>NUCLEOTIDE SEQUENCE</scope>
    <source>
        <strain evidence="2">HY135</strain>
    </source>
</reference>
<name>A0A016ST56_9BILA</name>
<dbReference type="Proteomes" id="UP000024635">
    <property type="component" value="Unassembled WGS sequence"/>
</dbReference>
<keyword evidence="2" id="KW-1185">Reference proteome</keyword>
<proteinExistence type="predicted"/>
<protein>
    <submittedName>
        <fullName evidence="1">Uncharacterized protein</fullName>
    </submittedName>
</protein>
<evidence type="ECO:0000313" key="2">
    <source>
        <dbReference type="Proteomes" id="UP000024635"/>
    </source>
</evidence>
<sequence length="101" mass="10917">MFPYESLVGTVLYGVTFGSKEELAVKLEMLKCTNRTTVAPPPPHYALQFTQTLIAAFPRRQLGQLVRVANGLGNNFPGRGCTIGVTQGKCAEFTMGKSSCC</sequence>
<organism evidence="1 2">
    <name type="scientific">Ancylostoma ceylanicum</name>
    <dbReference type="NCBI Taxonomy" id="53326"/>
    <lineage>
        <taxon>Eukaryota</taxon>
        <taxon>Metazoa</taxon>
        <taxon>Ecdysozoa</taxon>
        <taxon>Nematoda</taxon>
        <taxon>Chromadorea</taxon>
        <taxon>Rhabditida</taxon>
        <taxon>Rhabditina</taxon>
        <taxon>Rhabditomorpha</taxon>
        <taxon>Strongyloidea</taxon>
        <taxon>Ancylostomatidae</taxon>
        <taxon>Ancylostomatinae</taxon>
        <taxon>Ancylostoma</taxon>
    </lineage>
</organism>
<gene>
    <name evidence="1" type="primary">Acey_s0181.g858</name>
    <name evidence="1" type="ORF">Y032_0181g858</name>
</gene>
<comment type="caution">
    <text evidence="1">The sequence shown here is derived from an EMBL/GenBank/DDBJ whole genome shotgun (WGS) entry which is preliminary data.</text>
</comment>
<dbReference type="EMBL" id="JARK01001517">
    <property type="protein sequence ID" value="EYB93527.1"/>
    <property type="molecule type" value="Genomic_DNA"/>
</dbReference>
<evidence type="ECO:0000313" key="1">
    <source>
        <dbReference type="EMBL" id="EYB93527.1"/>
    </source>
</evidence>
<dbReference type="AlphaFoldDB" id="A0A016ST56"/>